<evidence type="ECO:0000313" key="2">
    <source>
        <dbReference type="Proteomes" id="UP000078389"/>
    </source>
</evidence>
<proteinExistence type="predicted"/>
<organism evidence="1 2">
    <name type="scientific">Devosia elaeis</name>
    <dbReference type="NCBI Taxonomy" id="1770058"/>
    <lineage>
        <taxon>Bacteria</taxon>
        <taxon>Pseudomonadati</taxon>
        <taxon>Pseudomonadota</taxon>
        <taxon>Alphaproteobacteria</taxon>
        <taxon>Hyphomicrobiales</taxon>
        <taxon>Devosiaceae</taxon>
        <taxon>Devosia</taxon>
    </lineage>
</organism>
<name>A0A178I4R6_9HYPH</name>
<evidence type="ECO:0000313" key="1">
    <source>
        <dbReference type="EMBL" id="OAM79175.1"/>
    </source>
</evidence>
<protein>
    <submittedName>
        <fullName evidence="1">Uncharacterized protein</fullName>
    </submittedName>
</protein>
<reference evidence="1 2" key="1">
    <citation type="submission" date="2016-03" db="EMBL/GenBank/DDBJ databases">
        <title>Genome sequencing of Devosia sp. S37.</title>
        <authorList>
            <person name="Mohd Nor M."/>
        </authorList>
    </citation>
    <scope>NUCLEOTIDE SEQUENCE [LARGE SCALE GENOMIC DNA]</scope>
    <source>
        <strain evidence="1 2">S37</strain>
    </source>
</reference>
<dbReference type="EMBL" id="LVVY01000064">
    <property type="protein sequence ID" value="OAM79175.1"/>
    <property type="molecule type" value="Genomic_DNA"/>
</dbReference>
<gene>
    <name evidence="1" type="ORF">A3840_03635</name>
</gene>
<dbReference type="Proteomes" id="UP000078389">
    <property type="component" value="Unassembled WGS sequence"/>
</dbReference>
<accession>A0A178I4R6</accession>
<sequence length="406" mass="43677">MIMFGPVLASPMGEQLPDLLYAGTAVENREAVLAECDGGAADACFGLGLIDLVTTAEGLSQALYRHGATTPDMAGAAFFLGLPLDIEVEPANPDPEPLDYAGLRAILEDFVAGLDQARQSFLRAGEAGDYLMLVDPLRVRLDMDGDGTAGDGETLAALLGDMIDLPAPRTKGDKTSAPETNIGFDRADAFWFAGYTQITAAPVDLLLAHDFSDLFAAIGHRFFPNADLPMQDHARGGTLVMDAESDAFFADVIAALHRASFPVQDAERLRGVLARAQAVTELSRRNWEAILAETDDNRELVPAPGQTSLVPGHNVTDEVVEAWMATLDRVDEILAGELLLPHWRFQQGFDLKAYFETATETDLVMLFTGQGALPFLRDGPVADAESFAAGNAVFGENWPSFAIWFN</sequence>
<dbReference type="AlphaFoldDB" id="A0A178I4R6"/>
<comment type="caution">
    <text evidence="1">The sequence shown here is derived from an EMBL/GenBank/DDBJ whole genome shotgun (WGS) entry which is preliminary data.</text>
</comment>
<dbReference type="STRING" id="1770058.A3840_03635"/>
<keyword evidence="2" id="KW-1185">Reference proteome</keyword>